<dbReference type="GO" id="GO:0004252">
    <property type="term" value="F:serine-type endopeptidase activity"/>
    <property type="evidence" value="ECO:0007669"/>
    <property type="project" value="InterPro"/>
</dbReference>
<feature type="compositionally biased region" description="Gly residues" evidence="1">
    <location>
        <begin position="1259"/>
        <end position="1271"/>
    </location>
</feature>
<feature type="compositionally biased region" description="Low complexity" evidence="1">
    <location>
        <begin position="1279"/>
        <end position="1289"/>
    </location>
</feature>
<protein>
    <recommendedName>
        <fullName evidence="4">EF-hand domain-containing protein</fullName>
    </recommendedName>
</protein>
<dbReference type="RefSeq" id="WP_145273436.1">
    <property type="nucleotide sequence ID" value="NZ_CP036426.1"/>
</dbReference>
<dbReference type="KEGG" id="tpla:ElP_46460"/>
<keyword evidence="3" id="KW-1185">Reference proteome</keyword>
<dbReference type="Gene3D" id="3.40.50.200">
    <property type="entry name" value="Peptidase S8/S53 domain"/>
    <property type="match status" value="1"/>
</dbReference>
<dbReference type="EMBL" id="CP036426">
    <property type="protein sequence ID" value="QDV36717.1"/>
    <property type="molecule type" value="Genomic_DNA"/>
</dbReference>
<name>A0A518H747_9BACT</name>
<evidence type="ECO:0000313" key="2">
    <source>
        <dbReference type="EMBL" id="QDV36717.1"/>
    </source>
</evidence>
<dbReference type="SUPFAM" id="SSF52743">
    <property type="entry name" value="Subtilisin-like"/>
    <property type="match status" value="1"/>
</dbReference>
<dbReference type="PRINTS" id="PR00723">
    <property type="entry name" value="SUBTILISIN"/>
</dbReference>
<proteinExistence type="predicted"/>
<reference evidence="2 3" key="1">
    <citation type="submission" date="2019-02" db="EMBL/GenBank/DDBJ databases">
        <title>Deep-cultivation of Planctomycetes and their phenomic and genomic characterization uncovers novel biology.</title>
        <authorList>
            <person name="Wiegand S."/>
            <person name="Jogler M."/>
            <person name="Boedeker C."/>
            <person name="Pinto D."/>
            <person name="Vollmers J."/>
            <person name="Rivas-Marin E."/>
            <person name="Kohn T."/>
            <person name="Peeters S.H."/>
            <person name="Heuer A."/>
            <person name="Rast P."/>
            <person name="Oberbeckmann S."/>
            <person name="Bunk B."/>
            <person name="Jeske O."/>
            <person name="Meyerdierks A."/>
            <person name="Storesund J.E."/>
            <person name="Kallscheuer N."/>
            <person name="Luecker S."/>
            <person name="Lage O.M."/>
            <person name="Pohl T."/>
            <person name="Merkel B.J."/>
            <person name="Hornburger P."/>
            <person name="Mueller R.-W."/>
            <person name="Bruemmer F."/>
            <person name="Labrenz M."/>
            <person name="Spormann A.M."/>
            <person name="Op den Camp H."/>
            <person name="Overmann J."/>
            <person name="Amann R."/>
            <person name="Jetten M.S.M."/>
            <person name="Mascher T."/>
            <person name="Medema M.H."/>
            <person name="Devos D.P."/>
            <person name="Kaster A.-K."/>
            <person name="Ovreas L."/>
            <person name="Rohde M."/>
            <person name="Galperin M.Y."/>
            <person name="Jogler C."/>
        </authorList>
    </citation>
    <scope>NUCLEOTIDE SEQUENCE [LARGE SCALE GENOMIC DNA]</scope>
    <source>
        <strain evidence="2 3">ElP</strain>
    </source>
</reference>
<gene>
    <name evidence="2" type="ORF">ElP_46460</name>
</gene>
<dbReference type="OrthoDB" id="224238at2"/>
<dbReference type="InterPro" id="IPR036852">
    <property type="entry name" value="Peptidase_S8/S53_dom_sf"/>
</dbReference>
<dbReference type="PROSITE" id="PS00018">
    <property type="entry name" value="EF_HAND_1"/>
    <property type="match status" value="1"/>
</dbReference>
<dbReference type="Proteomes" id="UP000317835">
    <property type="component" value="Chromosome"/>
</dbReference>
<dbReference type="GO" id="GO:0006508">
    <property type="term" value="P:proteolysis"/>
    <property type="evidence" value="ECO:0007669"/>
    <property type="project" value="InterPro"/>
</dbReference>
<accession>A0A518H747</accession>
<evidence type="ECO:0008006" key="4">
    <source>
        <dbReference type="Google" id="ProtNLM"/>
    </source>
</evidence>
<organism evidence="2 3">
    <name type="scientific">Tautonia plasticadhaerens</name>
    <dbReference type="NCBI Taxonomy" id="2527974"/>
    <lineage>
        <taxon>Bacteria</taxon>
        <taxon>Pseudomonadati</taxon>
        <taxon>Planctomycetota</taxon>
        <taxon>Planctomycetia</taxon>
        <taxon>Isosphaerales</taxon>
        <taxon>Isosphaeraceae</taxon>
        <taxon>Tautonia</taxon>
    </lineage>
</organism>
<evidence type="ECO:0000256" key="1">
    <source>
        <dbReference type="SAM" id="MobiDB-lite"/>
    </source>
</evidence>
<evidence type="ECO:0000313" key="3">
    <source>
        <dbReference type="Proteomes" id="UP000317835"/>
    </source>
</evidence>
<feature type="region of interest" description="Disordered" evidence="1">
    <location>
        <begin position="1259"/>
        <end position="1295"/>
    </location>
</feature>
<dbReference type="InterPro" id="IPR018247">
    <property type="entry name" value="EF_Hand_1_Ca_BS"/>
</dbReference>
<dbReference type="InterPro" id="IPR015500">
    <property type="entry name" value="Peptidase_S8_subtilisin-rel"/>
</dbReference>
<sequence>MSQPNRSRARAQQARQRHRLHIEPIEKLEQKQLLAPYLPTTARVATFDPLDDQPDNENFGFISVDEGAALATSAAPFVSVAQLTPNSSFGGNIVRIEAGPGGDFGKAVYAITRGINTADQTGGRPGVIFRVDPATGESDVFFDLNTVLEQVAPGTSQGNSAGSQTGLVNWYDITFDAEGVFDGVPSMFVSSVDRSNPLKNAVYRIAPDGTFLGLFVAMTEGADQDDLVRRPSALLVPPAQQQDFLKGLFVGTGSNAPDFGVALFFDANQVQGAQQIAAGPLPQGVSTTNLTLGPQVGLTSANTDYISRVYAAFTDFGQPGIDGFDNAVPGLSGLQGIGGELLIQNNSGVGFAGTNVASQGFVIGPQPEELVELAGSQADATNPSGIDRLSAVDTPFRRFQDVAFDQYGYFSYGTTVTEVAGAQPTIVPPIYAGSLFVSDLASGLAVPVDIPDVDGGPEGTVVLPVQGAGGGGVQVNLDTLNLEFDLPDSNLGGRIIRVLPDGTVTAFAEGFNTSGLYDAGSFVESSLSITFSADGTTLYAADNDGIWQFKSVLSLAGSTSGSLVGLNDLRSRGVPFQGEGTAVAVVGSGIDASTPQFRGRVGTGINIFNDAPGNDDLLFDDNDPASLSDVGGTKLAGVVAQFVPQATLVPVNVLDPLSTTTTPQALFNAMRYVADNPFANDPVRRGQVDRVVTSLLGVSSLEGYETEAQAFRTGARQLILAYKNQAQRLLHRGITPIAPSGQLSDPTTGLGDVQGMGLPSILNEVVSVAGSYSFPFRTGPTSSPLDPSPGPAGRLFPPAILTAGAGDAQDLSLFDPIIPAGSLVIQDQLLPSTNRSYTTDFAAPALDVPTFRQTFQGDGLVRNVFTEAGTDLSAAMVTGSFTLLASALNYYSGLSVGGATVDPYLALPVGAQSLDYGPGVLRNLEAYANPHGINSILQWTAVPIEDVDTPFDGGIAPPLSKAYPANERQFSRIDVGNAVAAVEGSIALSYLFNSGTIGLIDSNKNGFITAQEIESFVQNSDTTGLEEAGAMARLLGGTARVNGENPVEAGRNFITNVVGGPAAPTGLTSQGEQPDQFDVLQRRFNFFDYAADGKLDGVVSVQQYEVLAHTLLPPPDSSVINDRQRASANGFLLDGTPARNWADLQRLLPTYVFVPNGLASKYRNYSPRQFGSLRSLNPEQPNFGVNLSTLPITAAAGGGGGGGVGGGGGGGVGGGGAGGGDAGGGGAGGGGAGGGGTGGGGIGGGGAGGGGMGGGIGNATGGGTDTGGGQSTAGNTTRLGSLLSSVSGLNPGALQVGQPRLTQSQADGGPAIGNDPRAVRALETLLSSGGARANRVNAIVEDLLGPQDS</sequence>